<dbReference type="InterPro" id="IPR014347">
    <property type="entry name" value="Tautomerase/MIF_sf"/>
</dbReference>
<keyword evidence="3" id="KW-1185">Reference proteome</keyword>
<dbReference type="InterPro" id="IPR028116">
    <property type="entry name" value="Cis-CaaD-like"/>
</dbReference>
<name>A0AAJ0FXR1_9HYPO</name>
<dbReference type="Gene3D" id="3.30.429.10">
    <property type="entry name" value="Macrophage Migration Inhibitory Factor"/>
    <property type="match status" value="1"/>
</dbReference>
<feature type="domain" description="Tautomerase cis-CaaD-like" evidence="1">
    <location>
        <begin position="1"/>
        <end position="144"/>
    </location>
</feature>
<dbReference type="EMBL" id="JASWJB010000139">
    <property type="protein sequence ID" value="KAK2595213.1"/>
    <property type="molecule type" value="Genomic_DNA"/>
</dbReference>
<evidence type="ECO:0000313" key="2">
    <source>
        <dbReference type="EMBL" id="KAK2595213.1"/>
    </source>
</evidence>
<dbReference type="Proteomes" id="UP001251528">
    <property type="component" value="Unassembled WGS sequence"/>
</dbReference>
<reference evidence="2" key="1">
    <citation type="submission" date="2023-06" db="EMBL/GenBank/DDBJ databases">
        <title>Conoideocrella luteorostrata (Hypocreales: Clavicipitaceae), a potential biocontrol fungus for elongate hemlock scale in United States Christmas tree production areas.</title>
        <authorList>
            <person name="Barrett H."/>
            <person name="Lovett B."/>
            <person name="Macias A.M."/>
            <person name="Stajich J.E."/>
            <person name="Kasson M.T."/>
        </authorList>
    </citation>
    <scope>NUCLEOTIDE SEQUENCE</scope>
    <source>
        <strain evidence="2">ARSEF 14590</strain>
    </source>
</reference>
<evidence type="ECO:0000259" key="1">
    <source>
        <dbReference type="Pfam" id="PF14832"/>
    </source>
</evidence>
<dbReference type="Pfam" id="PF14832">
    <property type="entry name" value="Tautomerase_3"/>
    <property type="match status" value="1"/>
</dbReference>
<dbReference type="SUPFAM" id="SSF55331">
    <property type="entry name" value="Tautomerase/MIF"/>
    <property type="match status" value="1"/>
</dbReference>
<organism evidence="2 3">
    <name type="scientific">Conoideocrella luteorostrata</name>
    <dbReference type="NCBI Taxonomy" id="1105319"/>
    <lineage>
        <taxon>Eukaryota</taxon>
        <taxon>Fungi</taxon>
        <taxon>Dikarya</taxon>
        <taxon>Ascomycota</taxon>
        <taxon>Pezizomycotina</taxon>
        <taxon>Sordariomycetes</taxon>
        <taxon>Hypocreomycetidae</taxon>
        <taxon>Hypocreales</taxon>
        <taxon>Clavicipitaceae</taxon>
        <taxon>Conoideocrella</taxon>
    </lineage>
</organism>
<evidence type="ECO:0000313" key="3">
    <source>
        <dbReference type="Proteomes" id="UP001251528"/>
    </source>
</evidence>
<accession>A0AAJ0FXR1</accession>
<protein>
    <recommendedName>
        <fullName evidence="1">Tautomerase cis-CaaD-like domain-containing protein</fullName>
    </recommendedName>
</protein>
<comment type="caution">
    <text evidence="2">The sequence shown here is derived from an EMBL/GenBank/DDBJ whole genome shotgun (WGS) entry which is preliminary data.</text>
</comment>
<proteinExistence type="predicted"/>
<dbReference type="AlphaFoldDB" id="A0AAJ0FXR1"/>
<gene>
    <name evidence="2" type="ORF">QQS21_007066</name>
</gene>
<sequence>MPLYEVYHSYPLTIEQRQTLAKSITDLHCTTFTTPSFFVHVRFIAHDPRDQTYFTAGKPRTVNSNRIICTVRTSPARLKSDFETLAGKIEDAWYNAVNGHTLAGDEFGGETAIRRLLMVTFIPMVAIREGGMTLPEAGKENDWLQDQLSFIKQMSERSGMEDFAEMLQELKEKKYLKSLLKEGEEPNKF</sequence>